<reference evidence="1 2" key="1">
    <citation type="submission" date="2020-08" db="EMBL/GenBank/DDBJ databases">
        <title>Oceanospirillum sp. nov. isolated from marine sediment.</title>
        <authorList>
            <person name="Ji X."/>
        </authorList>
    </citation>
    <scope>NUCLEOTIDE SEQUENCE [LARGE SCALE GENOMIC DNA]</scope>
    <source>
        <strain evidence="1 2">D5</strain>
    </source>
</reference>
<proteinExistence type="predicted"/>
<sequence>MSYIPMEEYSRRWIFRHKDVPVSPEDLPLIKPMTESRSTQLWKSQISEKSLDHSFFQKDDWAGNSKSWLEQDSWQSAWDSNNKELPELLLQHLQWENNTVVYFCYDSDHVIETTWEVFLRCWKNFLFFDDGPILIGRKRKQVAQFFDNGQFRVGLRP</sequence>
<gene>
    <name evidence="1" type="ORF">H4O21_19120</name>
</gene>
<name>A0A839IVG7_9GAMM</name>
<dbReference type="Proteomes" id="UP000565262">
    <property type="component" value="Unassembled WGS sequence"/>
</dbReference>
<dbReference type="Pfam" id="PF11163">
    <property type="entry name" value="DUF2947"/>
    <property type="match status" value="1"/>
</dbReference>
<evidence type="ECO:0000313" key="2">
    <source>
        <dbReference type="Proteomes" id="UP000565262"/>
    </source>
</evidence>
<keyword evidence="2" id="KW-1185">Reference proteome</keyword>
<evidence type="ECO:0000313" key="1">
    <source>
        <dbReference type="EMBL" id="MBB1488722.1"/>
    </source>
</evidence>
<protein>
    <submittedName>
        <fullName evidence="1">DUF2947 domain-containing protein</fullName>
    </submittedName>
</protein>
<comment type="caution">
    <text evidence="1">The sequence shown here is derived from an EMBL/GenBank/DDBJ whole genome shotgun (WGS) entry which is preliminary data.</text>
</comment>
<accession>A0A839IVG7</accession>
<organism evidence="1 2">
    <name type="scientific">Oceanospirillum sediminis</name>
    <dbReference type="NCBI Taxonomy" id="2760088"/>
    <lineage>
        <taxon>Bacteria</taxon>
        <taxon>Pseudomonadati</taxon>
        <taxon>Pseudomonadota</taxon>
        <taxon>Gammaproteobacteria</taxon>
        <taxon>Oceanospirillales</taxon>
        <taxon>Oceanospirillaceae</taxon>
        <taxon>Oceanospirillum</taxon>
    </lineage>
</organism>
<dbReference type="AlphaFoldDB" id="A0A839IVG7"/>
<dbReference type="EMBL" id="JACJFM010000034">
    <property type="protein sequence ID" value="MBB1488722.1"/>
    <property type="molecule type" value="Genomic_DNA"/>
</dbReference>
<dbReference type="RefSeq" id="WP_182810495.1">
    <property type="nucleotide sequence ID" value="NZ_JACJFM010000034.1"/>
</dbReference>
<dbReference type="InterPro" id="IPR021334">
    <property type="entry name" value="DUF2947"/>
</dbReference>